<keyword evidence="3" id="KW-1185">Reference proteome</keyword>
<accession>A0A6L6XXB1</accession>
<feature type="transmembrane region" description="Helical" evidence="1">
    <location>
        <begin position="214"/>
        <end position="236"/>
    </location>
</feature>
<dbReference type="Proteomes" id="UP000473525">
    <property type="component" value="Unassembled WGS sequence"/>
</dbReference>
<sequence length="239" mass="25189">MPPSYPLERSGTLARVDFQDAPGEAVATGVVALLLVWAPVCWRFTRHLVTIAHEGGHGVVALLTGRSLAGIRLHSDTSGLTVSRGRPRGPGMVATTLAGYVAPALLGLGAAYLLLRQQPLAVLWSGLVLLALLLLQIRNFFGLWSVGVAGAALFAVTWWGSGAVQSAAAHVATWFLLLAAPRPVLELQSLRRRGRARTSDADVLARLTRLPGTLWVAVFLVVTGGCLALGGTWLLGPRG</sequence>
<proteinExistence type="predicted"/>
<dbReference type="InterPro" id="IPR049500">
    <property type="entry name" value="Peptidase_M50B-like"/>
</dbReference>
<feature type="transmembrane region" description="Helical" evidence="1">
    <location>
        <begin position="119"/>
        <end position="135"/>
    </location>
</feature>
<feature type="transmembrane region" description="Helical" evidence="1">
    <location>
        <begin position="93"/>
        <end position="113"/>
    </location>
</feature>
<name>A0A6L6XXB1_9ACTN</name>
<reference evidence="2 3" key="1">
    <citation type="submission" date="2019-12" db="EMBL/GenBank/DDBJ databases">
        <authorList>
            <person name="Huq M.A."/>
        </authorList>
    </citation>
    <scope>NUCLEOTIDE SEQUENCE [LARGE SCALE GENOMIC DNA]</scope>
    <source>
        <strain evidence="2 3">MAH-18</strain>
    </source>
</reference>
<dbReference type="EMBL" id="WSEK01000005">
    <property type="protein sequence ID" value="MVQ51859.1"/>
    <property type="molecule type" value="Genomic_DNA"/>
</dbReference>
<protein>
    <submittedName>
        <fullName evidence="2">M50 family peptidase</fullName>
    </submittedName>
</protein>
<organism evidence="2 3">
    <name type="scientific">Nocardioides agri</name>
    <dbReference type="NCBI Taxonomy" id="2682843"/>
    <lineage>
        <taxon>Bacteria</taxon>
        <taxon>Bacillati</taxon>
        <taxon>Actinomycetota</taxon>
        <taxon>Actinomycetes</taxon>
        <taxon>Propionibacteriales</taxon>
        <taxon>Nocardioidaceae</taxon>
        <taxon>Nocardioides</taxon>
    </lineage>
</organism>
<keyword evidence="1" id="KW-0472">Membrane</keyword>
<comment type="caution">
    <text evidence="2">The sequence shown here is derived from an EMBL/GenBank/DDBJ whole genome shotgun (WGS) entry which is preliminary data.</text>
</comment>
<keyword evidence="1" id="KW-0812">Transmembrane</keyword>
<keyword evidence="1" id="KW-1133">Transmembrane helix</keyword>
<dbReference type="Pfam" id="PF13398">
    <property type="entry name" value="Peptidase_M50B"/>
    <property type="match status" value="1"/>
</dbReference>
<gene>
    <name evidence="2" type="ORF">GON03_21985</name>
</gene>
<evidence type="ECO:0000256" key="1">
    <source>
        <dbReference type="SAM" id="Phobius"/>
    </source>
</evidence>
<evidence type="ECO:0000313" key="3">
    <source>
        <dbReference type="Proteomes" id="UP000473525"/>
    </source>
</evidence>
<dbReference type="AlphaFoldDB" id="A0A6L6XXB1"/>
<feature type="transmembrane region" description="Helical" evidence="1">
    <location>
        <begin position="142"/>
        <end position="161"/>
    </location>
</feature>
<evidence type="ECO:0000313" key="2">
    <source>
        <dbReference type="EMBL" id="MVQ51859.1"/>
    </source>
</evidence>